<dbReference type="InterPro" id="IPR011470">
    <property type="entry name" value="DUF1576"/>
</dbReference>
<sequence>MKNISLIKKNDTEEWVQQQGYLFLFCLSVCFIGISLAISSPKEMATGLKSILFSPAVLLTDYSVVGCNGSAFFNSGFLMLFCTSLLKIHQRKFCEEMISAVFALGGYAFFGKNIYCLLPIMLGTFLYAKIRREPFSKYILVGCFGGALSPVIGHVSFSLGIEAPYNIMLAYLLGAMIGFVLPPLTTHFFHFHKGKSLYSVGFASGIVGIILLNIFKVFSVEPTANPITLVADSRFFQLCMLAVLSLILIVGLIIEGFDLSEIKKFSRENGHRLTNQLTHCGFGMILLNMAFVGFLLVGVLAVMNIPINGILFGTIMAVVGYSARGMNVKSIVPILLGASLILFLVPDYSVNRIEVIMALLFSIGLSPITTNHGCIWGFVAGMFHLIVAPAICGFHGGLSLYNSGLASGLIAGFLSPLIELAQQKNIVRKSPLE</sequence>
<feature type="transmembrane region" description="Helical" evidence="1">
    <location>
        <begin position="235"/>
        <end position="257"/>
    </location>
</feature>
<keyword evidence="1" id="KW-1133">Transmembrane helix</keyword>
<feature type="transmembrane region" description="Helical" evidence="1">
    <location>
        <begin position="138"/>
        <end position="157"/>
    </location>
</feature>
<keyword evidence="1" id="KW-0812">Transmembrane</keyword>
<feature type="transmembrane region" description="Helical" evidence="1">
    <location>
        <begin position="352"/>
        <end position="368"/>
    </location>
</feature>
<gene>
    <name evidence="2" type="ORF">JZO70_13310</name>
</gene>
<organism evidence="2 3">
    <name type="scientific">Candidatus Enterococcus moelleringii</name>
    <dbReference type="NCBI Taxonomy" id="2815325"/>
    <lineage>
        <taxon>Bacteria</taxon>
        <taxon>Bacillati</taxon>
        <taxon>Bacillota</taxon>
        <taxon>Bacilli</taxon>
        <taxon>Lactobacillales</taxon>
        <taxon>Enterococcaceae</taxon>
        <taxon>Enterococcus</taxon>
    </lineage>
</organism>
<reference evidence="2 3" key="1">
    <citation type="submission" date="2021-03" db="EMBL/GenBank/DDBJ databases">
        <title>Enterococcal diversity collection.</title>
        <authorList>
            <person name="Gilmore M.S."/>
            <person name="Schwartzman J."/>
            <person name="Van Tyne D."/>
            <person name="Martin M."/>
            <person name="Earl A.M."/>
            <person name="Manson A.L."/>
            <person name="Straub T."/>
            <person name="Salamzade R."/>
            <person name="Saavedra J."/>
            <person name="Lebreton F."/>
            <person name="Prichula J."/>
            <person name="Schaufler K."/>
            <person name="Gaca A."/>
            <person name="Sgardioli B."/>
            <person name="Wagenaar J."/>
            <person name="Strong T."/>
        </authorList>
    </citation>
    <scope>NUCLEOTIDE SEQUENCE [LARGE SCALE GENOMIC DNA]</scope>
    <source>
        <strain evidence="2 3">669A</strain>
    </source>
</reference>
<keyword evidence="1" id="KW-0472">Membrane</keyword>
<dbReference type="Proteomes" id="UP000664601">
    <property type="component" value="Unassembled WGS sequence"/>
</dbReference>
<feature type="transmembrane region" description="Helical" evidence="1">
    <location>
        <begin position="20"/>
        <end position="39"/>
    </location>
</feature>
<feature type="transmembrane region" description="Helical" evidence="1">
    <location>
        <begin position="101"/>
        <end position="126"/>
    </location>
</feature>
<dbReference type="EMBL" id="JAFREM010000020">
    <property type="protein sequence ID" value="MBO1307149.1"/>
    <property type="molecule type" value="Genomic_DNA"/>
</dbReference>
<name>A0ABS3LBZ4_9ENTE</name>
<evidence type="ECO:0000313" key="3">
    <source>
        <dbReference type="Proteomes" id="UP000664601"/>
    </source>
</evidence>
<proteinExistence type="predicted"/>
<dbReference type="RefSeq" id="WP_207674078.1">
    <property type="nucleotide sequence ID" value="NZ_JAFREM010000020.1"/>
</dbReference>
<accession>A0ABS3LBZ4</accession>
<evidence type="ECO:0000256" key="1">
    <source>
        <dbReference type="SAM" id="Phobius"/>
    </source>
</evidence>
<feature type="transmembrane region" description="Helical" evidence="1">
    <location>
        <begin position="404"/>
        <end position="421"/>
    </location>
</feature>
<feature type="transmembrane region" description="Helical" evidence="1">
    <location>
        <begin position="163"/>
        <end position="184"/>
    </location>
</feature>
<comment type="caution">
    <text evidence="2">The sequence shown here is derived from an EMBL/GenBank/DDBJ whole genome shotgun (WGS) entry which is preliminary data.</text>
</comment>
<protein>
    <submittedName>
        <fullName evidence="2">DUF1576 domain-containing protein</fullName>
    </submittedName>
</protein>
<feature type="transmembrane region" description="Helical" evidence="1">
    <location>
        <begin position="330"/>
        <end position="346"/>
    </location>
</feature>
<feature type="transmembrane region" description="Helical" evidence="1">
    <location>
        <begin position="305"/>
        <end position="323"/>
    </location>
</feature>
<keyword evidence="3" id="KW-1185">Reference proteome</keyword>
<feature type="transmembrane region" description="Helical" evidence="1">
    <location>
        <begin position="51"/>
        <end position="81"/>
    </location>
</feature>
<feature type="transmembrane region" description="Helical" evidence="1">
    <location>
        <begin position="277"/>
        <end position="299"/>
    </location>
</feature>
<feature type="transmembrane region" description="Helical" evidence="1">
    <location>
        <begin position="196"/>
        <end position="215"/>
    </location>
</feature>
<dbReference type="Pfam" id="PF07613">
    <property type="entry name" value="DUF1576"/>
    <property type="match status" value="2"/>
</dbReference>
<evidence type="ECO:0000313" key="2">
    <source>
        <dbReference type="EMBL" id="MBO1307149.1"/>
    </source>
</evidence>